<dbReference type="Pfam" id="PF15929">
    <property type="entry name" value="Myofilin"/>
    <property type="match status" value="1"/>
</dbReference>
<protein>
    <submittedName>
        <fullName evidence="1">Putative myofilin</fullName>
    </submittedName>
</protein>
<reference evidence="1" key="1">
    <citation type="journal article" date="2014" name="Insect Biochem. Mol. Biol.">
        <title>An insight into the sialome of the frog biting fly, Corethrella appendiculata.</title>
        <authorList>
            <person name="Ribeiro J.M.C."/>
            <person name="Chagas A.C."/>
            <person name="Pham V.M."/>
            <person name="Lounibos L.P."/>
            <person name="Calvo E."/>
        </authorList>
    </citation>
    <scope>NUCLEOTIDE SEQUENCE</scope>
    <source>
        <tissue evidence="1">Salivary glands</tissue>
    </source>
</reference>
<name>U5ECP8_9DIPT</name>
<evidence type="ECO:0000313" key="1">
    <source>
        <dbReference type="EMBL" id="JAB54848.1"/>
    </source>
</evidence>
<accession>U5ECP8</accession>
<dbReference type="InterPro" id="IPR031828">
    <property type="entry name" value="Myofilin"/>
</dbReference>
<dbReference type="AlphaFoldDB" id="U5ECP8"/>
<dbReference type="EMBL" id="GANO01005023">
    <property type="protein sequence ID" value="JAB54848.1"/>
    <property type="molecule type" value="mRNA"/>
</dbReference>
<sequence>MFKSHLAMIGLNETPNKKAKFWQSYIRSLKGSDDIRAHERYEYRRPFSYIELESDTANGRVQLPGYRYLPVHRETYGYSPRPIYTYGPHTSYRPSSSHRDRVLDAEKAWQDHLDRMREIDRRYPSRYGLYLKEKPNQVLLPQELEYEPDTKPLFKL</sequence>
<proteinExistence type="evidence at transcript level"/>
<organism evidence="1">
    <name type="scientific">Corethrella appendiculata</name>
    <dbReference type="NCBI Taxonomy" id="1370023"/>
    <lineage>
        <taxon>Eukaryota</taxon>
        <taxon>Metazoa</taxon>
        <taxon>Ecdysozoa</taxon>
        <taxon>Arthropoda</taxon>
        <taxon>Hexapoda</taxon>
        <taxon>Insecta</taxon>
        <taxon>Pterygota</taxon>
        <taxon>Neoptera</taxon>
        <taxon>Endopterygota</taxon>
        <taxon>Diptera</taxon>
        <taxon>Nematocera</taxon>
        <taxon>Culicoidea</taxon>
        <taxon>Chaoboridae</taxon>
        <taxon>Corethrella</taxon>
    </lineage>
</organism>